<dbReference type="HOGENOM" id="CLU_076922_1_0_2"/>
<dbReference type="GO" id="GO:0003735">
    <property type="term" value="F:structural constituent of ribosome"/>
    <property type="evidence" value="ECO:0007669"/>
    <property type="project" value="UniProtKB-UniRule"/>
</dbReference>
<dbReference type="CDD" id="cd00392">
    <property type="entry name" value="Ribosomal_L13"/>
    <property type="match status" value="1"/>
</dbReference>
<evidence type="ECO:0000256" key="4">
    <source>
        <dbReference type="HAMAP-Rule" id="MF_01366"/>
    </source>
</evidence>
<dbReference type="PROSITE" id="PS00783">
    <property type="entry name" value="RIBOSOMAL_L13"/>
    <property type="match status" value="1"/>
</dbReference>
<dbReference type="PANTHER" id="PTHR11545">
    <property type="entry name" value="RIBOSOMAL PROTEIN L13"/>
    <property type="match status" value="1"/>
</dbReference>
<gene>
    <name evidence="4" type="primary">rpl13</name>
    <name evidence="6" type="ordered locus">CENSYa_1490</name>
</gene>
<dbReference type="InterPro" id="IPR036899">
    <property type="entry name" value="Ribosomal_uL13_sf"/>
</dbReference>
<comment type="similarity">
    <text evidence="1 4 5">Belongs to the universal ribosomal protein uL13 family.</text>
</comment>
<comment type="subunit">
    <text evidence="4">Part of the 50S ribosomal subunit.</text>
</comment>
<dbReference type="NCBIfam" id="TIGR01077">
    <property type="entry name" value="L13_A_E"/>
    <property type="match status" value="1"/>
</dbReference>
<dbReference type="STRING" id="414004.CENSYa_1490"/>
<name>A0RXP5_CENSY</name>
<evidence type="ECO:0000256" key="5">
    <source>
        <dbReference type="RuleBase" id="RU003877"/>
    </source>
</evidence>
<evidence type="ECO:0000313" key="6">
    <source>
        <dbReference type="EMBL" id="ABK78112.1"/>
    </source>
</evidence>
<dbReference type="GO" id="GO:0006412">
    <property type="term" value="P:translation"/>
    <property type="evidence" value="ECO:0007669"/>
    <property type="project" value="UniProtKB-UniRule"/>
</dbReference>
<dbReference type="KEGG" id="csy:CENSYa_1490"/>
<evidence type="ECO:0000256" key="3">
    <source>
        <dbReference type="ARBA" id="ARBA00023274"/>
    </source>
</evidence>
<dbReference type="GO" id="GO:0017148">
    <property type="term" value="P:negative regulation of translation"/>
    <property type="evidence" value="ECO:0007669"/>
    <property type="project" value="TreeGrafter"/>
</dbReference>
<organism evidence="6 7">
    <name type="scientific">Cenarchaeum symbiosum (strain A)</name>
    <dbReference type="NCBI Taxonomy" id="414004"/>
    <lineage>
        <taxon>Archaea</taxon>
        <taxon>Nitrososphaerota</taxon>
        <taxon>Candidatus Cenarchaeales</taxon>
        <taxon>Candidatus Cenarchaeaceae</taxon>
        <taxon>Candidatus Cenarchaeum</taxon>
    </lineage>
</organism>
<dbReference type="InterPro" id="IPR005822">
    <property type="entry name" value="Ribosomal_uL13"/>
</dbReference>
<evidence type="ECO:0000256" key="2">
    <source>
        <dbReference type="ARBA" id="ARBA00022980"/>
    </source>
</evidence>
<dbReference type="PIRSF" id="PIRSF002181">
    <property type="entry name" value="Ribosomal_L13"/>
    <property type="match status" value="1"/>
</dbReference>
<keyword evidence="7" id="KW-1185">Reference proteome</keyword>
<evidence type="ECO:0000256" key="1">
    <source>
        <dbReference type="ARBA" id="ARBA00006227"/>
    </source>
</evidence>
<evidence type="ECO:0000313" key="7">
    <source>
        <dbReference type="Proteomes" id="UP000000758"/>
    </source>
</evidence>
<dbReference type="InterPro" id="IPR005755">
    <property type="entry name" value="Ribosomal_uL13_euk/arc"/>
</dbReference>
<dbReference type="AlphaFoldDB" id="A0RXP5"/>
<dbReference type="InterPro" id="IPR023563">
    <property type="entry name" value="Ribosomal_uL13_CS"/>
</dbReference>
<comment type="function">
    <text evidence="4">This protein is one of the early assembly proteins of the 50S ribosomal subunit, although it is not seen to bind rRNA by itself. It is important during the early stages of 50S assembly.</text>
</comment>
<accession>A0RXP5</accession>
<keyword evidence="3 4" id="KW-0687">Ribonucleoprotein</keyword>
<dbReference type="GO" id="GO:0022625">
    <property type="term" value="C:cytosolic large ribosomal subunit"/>
    <property type="evidence" value="ECO:0007669"/>
    <property type="project" value="UniProtKB-UniRule"/>
</dbReference>
<dbReference type="EMBL" id="DP000238">
    <property type="protein sequence ID" value="ABK78112.1"/>
    <property type="molecule type" value="Genomic_DNA"/>
</dbReference>
<dbReference type="Proteomes" id="UP000000758">
    <property type="component" value="Chromosome"/>
</dbReference>
<protein>
    <recommendedName>
        <fullName evidence="4">Large ribosomal subunit protein uL13</fullName>
    </recommendedName>
</protein>
<keyword evidence="2 4" id="KW-0689">Ribosomal protein</keyword>
<dbReference type="GO" id="GO:0003729">
    <property type="term" value="F:mRNA binding"/>
    <property type="evidence" value="ECO:0007669"/>
    <property type="project" value="TreeGrafter"/>
</dbReference>
<dbReference type="HAMAP" id="MF_01366">
    <property type="entry name" value="Ribosomal_uL13"/>
    <property type="match status" value="1"/>
</dbReference>
<proteinExistence type="inferred from homology"/>
<dbReference type="EnsemblBacteria" id="ABK78112">
    <property type="protein sequence ID" value="ABK78112"/>
    <property type="gene ID" value="CENSYa_1490"/>
</dbReference>
<dbReference type="InterPro" id="IPR005823">
    <property type="entry name" value="Ribosomal_uL13_bac-type"/>
</dbReference>
<sequence length="139" mass="15578">MVDATDHIAGRLASNVAKMLLEGNRVSIINCEKVMISGKRASIVREYRDFLKIASIIHPEHGPYHPRRPDTIMTRMIRGMLPRKKPSGKAAHSRLRAYIGSPGHLKSFEKRKLKGAEITRPTANYTTMADLGETVGWTK</sequence>
<reference evidence="6 7" key="1">
    <citation type="journal article" date="2006" name="Proc. Natl. Acad. Sci. U.S.A.">
        <title>Genomic analysis of the uncultivated marine crenarchaeote Cenarchaeum symbiosum.</title>
        <authorList>
            <person name="Hallam S.J."/>
            <person name="Konstantinidis K.T."/>
            <person name="Putnam N."/>
            <person name="Schleper C."/>
            <person name="Watanabe Y."/>
            <person name="Sugahara J."/>
            <person name="Preston C."/>
            <person name="de la Torre J."/>
            <person name="Richardson P.M."/>
            <person name="DeLong E.F."/>
        </authorList>
    </citation>
    <scope>NUCLEOTIDE SEQUENCE [LARGE SCALE GENOMIC DNA]</scope>
    <source>
        <strain evidence="7">A</strain>
    </source>
</reference>
<dbReference type="Gene3D" id="3.90.1180.10">
    <property type="entry name" value="Ribosomal protein L13"/>
    <property type="match status" value="1"/>
</dbReference>
<dbReference type="Pfam" id="PF00572">
    <property type="entry name" value="Ribosomal_L13"/>
    <property type="match status" value="1"/>
</dbReference>
<dbReference type="PANTHER" id="PTHR11545:SF3">
    <property type="entry name" value="LARGE RIBOSOMAL SUBUNIT PROTEIN UL13"/>
    <property type="match status" value="1"/>
</dbReference>
<dbReference type="SUPFAM" id="SSF52161">
    <property type="entry name" value="Ribosomal protein L13"/>
    <property type="match status" value="1"/>
</dbReference>